<dbReference type="SMART" id="SM00969">
    <property type="entry name" value="SOCS_box"/>
    <property type="match status" value="1"/>
</dbReference>
<accession>A0A4Z2BYA7</accession>
<dbReference type="UniPathway" id="UPA00143"/>
<feature type="region of interest" description="Disordered" evidence="3">
    <location>
        <begin position="97"/>
        <end position="135"/>
    </location>
</feature>
<dbReference type="PANTHER" id="PTHR10155:SF5">
    <property type="entry name" value="SUPPRESSOR OF CYTOKINE SIGNALING 7"/>
    <property type="match status" value="1"/>
</dbReference>
<dbReference type="Proteomes" id="UP000516260">
    <property type="component" value="Chromosome 16"/>
</dbReference>
<dbReference type="SMART" id="SM00253">
    <property type="entry name" value="SOCS"/>
    <property type="match status" value="1"/>
</dbReference>
<dbReference type="InterPro" id="IPR036036">
    <property type="entry name" value="SOCS_box-like_dom_sf"/>
</dbReference>
<sequence>MQSLPPRTLALNPSLSTIQHSLSLNDDGEGGRNVVIDSGVGCSPAPKTPELKPPQLLYVSSRTLVILEDLPGSSGDPARAVIHNRYLLSFIRHFTQRSPTARPSAPKRSAPPSPPRPPLPPQSPRERQLCHQPPRTGEGTFSLWCHPKFEDRCHSVVEFIERAIMHSKNGKFLYFLRSRVPGLPPTPVQLLYPVSRFSSVKSLQHLCRFCIRQLVRIDHIQELPLPTPLISYLRKFYYYDPEEEIHPSLTEQGAEPSAQLVIQPQT</sequence>
<dbReference type="AlphaFoldDB" id="A0A4Z2BYA7"/>
<evidence type="ECO:0000313" key="6">
    <source>
        <dbReference type="Proteomes" id="UP000516260"/>
    </source>
</evidence>
<proteinExistence type="predicted"/>
<reference evidence="5 6" key="1">
    <citation type="submission" date="2019-04" db="EMBL/GenBank/DDBJ databases">
        <title>The sequence and de novo assembly of Takifugu bimaculatus genome using PacBio and Hi-C technologies.</title>
        <authorList>
            <person name="Xu P."/>
            <person name="Liu B."/>
            <person name="Zhou Z."/>
        </authorList>
    </citation>
    <scope>NUCLEOTIDE SEQUENCE [LARGE SCALE GENOMIC DNA]</scope>
    <source>
        <strain evidence="5">TB-2018</strain>
        <tissue evidence="5">Muscle</tissue>
    </source>
</reference>
<feature type="compositionally biased region" description="Low complexity" evidence="3">
    <location>
        <begin position="97"/>
        <end position="108"/>
    </location>
</feature>
<evidence type="ECO:0000256" key="2">
    <source>
        <dbReference type="ARBA" id="ARBA00022999"/>
    </source>
</evidence>
<dbReference type="PROSITE" id="PS50225">
    <property type="entry name" value="SOCS"/>
    <property type="match status" value="1"/>
</dbReference>
<dbReference type="GO" id="GO:0005942">
    <property type="term" value="C:phosphatidylinositol 3-kinase complex"/>
    <property type="evidence" value="ECO:0007669"/>
    <property type="project" value="TreeGrafter"/>
</dbReference>
<dbReference type="GO" id="GO:0035556">
    <property type="term" value="P:intracellular signal transduction"/>
    <property type="evidence" value="ECO:0007669"/>
    <property type="project" value="InterPro"/>
</dbReference>
<dbReference type="Gene3D" id="3.30.505.10">
    <property type="entry name" value="SH2 domain"/>
    <property type="match status" value="1"/>
</dbReference>
<dbReference type="InterPro" id="IPR036860">
    <property type="entry name" value="SH2_dom_sf"/>
</dbReference>
<feature type="domain" description="SOCS box" evidence="4">
    <location>
        <begin position="189"/>
        <end position="239"/>
    </location>
</feature>
<dbReference type="InterPro" id="IPR001496">
    <property type="entry name" value="SOCS_box"/>
</dbReference>
<organism evidence="5 6">
    <name type="scientific">Takifugu bimaculatus</name>
    <dbReference type="NCBI Taxonomy" id="433685"/>
    <lineage>
        <taxon>Eukaryota</taxon>
        <taxon>Metazoa</taxon>
        <taxon>Chordata</taxon>
        <taxon>Craniata</taxon>
        <taxon>Vertebrata</taxon>
        <taxon>Euteleostomi</taxon>
        <taxon>Actinopterygii</taxon>
        <taxon>Neopterygii</taxon>
        <taxon>Teleostei</taxon>
        <taxon>Neoteleostei</taxon>
        <taxon>Acanthomorphata</taxon>
        <taxon>Eupercaria</taxon>
        <taxon>Tetraodontiformes</taxon>
        <taxon>Tetradontoidea</taxon>
        <taxon>Tetraodontidae</taxon>
        <taxon>Takifugu</taxon>
    </lineage>
</organism>
<protein>
    <recommendedName>
        <fullName evidence="4">SOCS box domain-containing protein</fullName>
    </recommendedName>
</protein>
<dbReference type="InterPro" id="IPR037346">
    <property type="entry name" value="SOCS7_SOCS"/>
</dbReference>
<keyword evidence="6" id="KW-1185">Reference proteome</keyword>
<evidence type="ECO:0000259" key="4">
    <source>
        <dbReference type="PROSITE" id="PS50225"/>
    </source>
</evidence>
<gene>
    <name evidence="5" type="ORF">fugu_015290</name>
</gene>
<feature type="compositionally biased region" description="Pro residues" evidence="3">
    <location>
        <begin position="109"/>
        <end position="123"/>
    </location>
</feature>
<evidence type="ECO:0000313" key="5">
    <source>
        <dbReference type="EMBL" id="TNM97134.1"/>
    </source>
</evidence>
<dbReference type="SUPFAM" id="SSF158235">
    <property type="entry name" value="SOCS box-like"/>
    <property type="match status" value="1"/>
</dbReference>
<evidence type="ECO:0000256" key="3">
    <source>
        <dbReference type="SAM" id="MobiDB-lite"/>
    </source>
</evidence>
<evidence type="ECO:0000256" key="1">
    <source>
        <dbReference type="ARBA" id="ARBA00004906"/>
    </source>
</evidence>
<dbReference type="GO" id="GO:0046854">
    <property type="term" value="P:phosphatidylinositol phosphate biosynthetic process"/>
    <property type="evidence" value="ECO:0007669"/>
    <property type="project" value="TreeGrafter"/>
</dbReference>
<keyword evidence="2" id="KW-0727">SH2 domain</keyword>
<dbReference type="Pfam" id="PF07525">
    <property type="entry name" value="SOCS_box"/>
    <property type="match status" value="1"/>
</dbReference>
<comment type="caution">
    <text evidence="5">The sequence shown here is derived from an EMBL/GenBank/DDBJ whole genome shotgun (WGS) entry which is preliminary data.</text>
</comment>
<dbReference type="CDD" id="cd03741">
    <property type="entry name" value="SOCS_SOCS7"/>
    <property type="match status" value="1"/>
</dbReference>
<dbReference type="GO" id="GO:0016567">
    <property type="term" value="P:protein ubiquitination"/>
    <property type="evidence" value="ECO:0007669"/>
    <property type="project" value="UniProtKB-UniPathway"/>
</dbReference>
<name>A0A4Z2BYA7_9TELE</name>
<dbReference type="GO" id="GO:0046935">
    <property type="term" value="F:1-phosphatidylinositol-3-kinase regulator activity"/>
    <property type="evidence" value="ECO:0007669"/>
    <property type="project" value="TreeGrafter"/>
</dbReference>
<dbReference type="EMBL" id="SWLE01000008">
    <property type="protein sequence ID" value="TNM97134.1"/>
    <property type="molecule type" value="Genomic_DNA"/>
</dbReference>
<dbReference type="PANTHER" id="PTHR10155">
    <property type="entry name" value="PHOSPHATIDYLINOSITOL 3-KINASE REGULATORY SUBUNIT"/>
    <property type="match status" value="1"/>
</dbReference>
<comment type="pathway">
    <text evidence="1">Protein modification; protein ubiquitination.</text>
</comment>